<dbReference type="Pfam" id="PF00089">
    <property type="entry name" value="Trypsin"/>
    <property type="match status" value="1"/>
</dbReference>
<dbReference type="InterPro" id="IPR043504">
    <property type="entry name" value="Peptidase_S1_PA_chymotrypsin"/>
</dbReference>
<evidence type="ECO:0000256" key="1">
    <source>
        <dbReference type="ARBA" id="ARBA00023157"/>
    </source>
</evidence>
<dbReference type="PROSITE" id="PS00135">
    <property type="entry name" value="TRYPSIN_SER"/>
    <property type="match status" value="1"/>
</dbReference>
<dbReference type="EMBL" id="LR901099">
    <property type="protein sequence ID" value="CAD7247791.1"/>
    <property type="molecule type" value="Genomic_DNA"/>
</dbReference>
<dbReference type="GO" id="GO:0004252">
    <property type="term" value="F:serine-type endopeptidase activity"/>
    <property type="evidence" value="ECO:0007669"/>
    <property type="project" value="InterPro"/>
</dbReference>
<keyword evidence="1" id="KW-1015">Disulfide bond</keyword>
<dbReference type="InterPro" id="IPR018114">
    <property type="entry name" value="TRYPSIN_HIS"/>
</dbReference>
<dbReference type="CDD" id="cd00190">
    <property type="entry name" value="Tryp_SPc"/>
    <property type="match status" value="1"/>
</dbReference>
<dbReference type="SMART" id="SM00020">
    <property type="entry name" value="Tryp_SPc"/>
    <property type="match status" value="1"/>
</dbReference>
<dbReference type="PROSITE" id="PS50240">
    <property type="entry name" value="TRYPSIN_DOM"/>
    <property type="match status" value="1"/>
</dbReference>
<feature type="domain" description="Peptidase S1" evidence="5">
    <location>
        <begin position="18"/>
        <end position="295"/>
    </location>
</feature>
<accession>A0A7R8XDL4</accession>
<evidence type="ECO:0000313" key="7">
    <source>
        <dbReference type="Proteomes" id="UP000677054"/>
    </source>
</evidence>
<dbReference type="InterPro" id="IPR001254">
    <property type="entry name" value="Trypsin_dom"/>
</dbReference>
<dbReference type="PROSITE" id="PS00134">
    <property type="entry name" value="TRYPSIN_HIS"/>
    <property type="match status" value="1"/>
</dbReference>
<dbReference type="Proteomes" id="UP000677054">
    <property type="component" value="Unassembled WGS sequence"/>
</dbReference>
<dbReference type="InterPro" id="IPR033116">
    <property type="entry name" value="TRYPSIN_SER"/>
</dbReference>
<feature type="region of interest" description="Disordered" evidence="4">
    <location>
        <begin position="11"/>
        <end position="30"/>
    </location>
</feature>
<evidence type="ECO:0000256" key="4">
    <source>
        <dbReference type="SAM" id="MobiDB-lite"/>
    </source>
</evidence>
<dbReference type="AlphaFoldDB" id="A0A7R8XDL4"/>
<evidence type="ECO:0000256" key="3">
    <source>
        <dbReference type="RuleBase" id="RU363034"/>
    </source>
</evidence>
<keyword evidence="3" id="KW-0720">Serine protease</keyword>
<keyword evidence="3" id="KW-0378">Hydrolase</keyword>
<protein>
    <recommendedName>
        <fullName evidence="5">Peptidase S1 domain-containing protein</fullName>
    </recommendedName>
</protein>
<keyword evidence="7" id="KW-1185">Reference proteome</keyword>
<dbReference type="InterPro" id="IPR009003">
    <property type="entry name" value="Peptidase_S1_PA"/>
</dbReference>
<dbReference type="SUPFAM" id="SSF50494">
    <property type="entry name" value="Trypsin-like serine proteases"/>
    <property type="match status" value="1"/>
</dbReference>
<dbReference type="EMBL" id="CAJPEV010001582">
    <property type="protein sequence ID" value="CAG0893385.1"/>
    <property type="molecule type" value="Genomic_DNA"/>
</dbReference>
<dbReference type="InterPro" id="IPR051487">
    <property type="entry name" value="Ser/Thr_Proteases_Immune/Dev"/>
</dbReference>
<dbReference type="OrthoDB" id="6364259at2759"/>
<organism evidence="6">
    <name type="scientific">Darwinula stevensoni</name>
    <dbReference type="NCBI Taxonomy" id="69355"/>
    <lineage>
        <taxon>Eukaryota</taxon>
        <taxon>Metazoa</taxon>
        <taxon>Ecdysozoa</taxon>
        <taxon>Arthropoda</taxon>
        <taxon>Crustacea</taxon>
        <taxon>Oligostraca</taxon>
        <taxon>Ostracoda</taxon>
        <taxon>Podocopa</taxon>
        <taxon>Podocopida</taxon>
        <taxon>Darwinulocopina</taxon>
        <taxon>Darwinuloidea</taxon>
        <taxon>Darwinulidae</taxon>
        <taxon>Darwinula</taxon>
    </lineage>
</organism>
<evidence type="ECO:0000256" key="2">
    <source>
        <dbReference type="ARBA" id="ARBA00024195"/>
    </source>
</evidence>
<dbReference type="PANTHER" id="PTHR24256">
    <property type="entry name" value="TRYPTASE-RELATED"/>
    <property type="match status" value="1"/>
</dbReference>
<keyword evidence="3" id="KW-0645">Protease</keyword>
<comment type="similarity">
    <text evidence="2">Belongs to the peptidase S1 family. CLIP subfamily.</text>
</comment>
<name>A0A7R8XDL4_9CRUS</name>
<dbReference type="Gene3D" id="2.40.10.10">
    <property type="entry name" value="Trypsin-like serine proteases"/>
    <property type="match status" value="1"/>
</dbReference>
<evidence type="ECO:0000259" key="5">
    <source>
        <dbReference type="PROSITE" id="PS50240"/>
    </source>
</evidence>
<evidence type="ECO:0000313" key="6">
    <source>
        <dbReference type="EMBL" id="CAD7247791.1"/>
    </source>
</evidence>
<dbReference type="PRINTS" id="PR00722">
    <property type="entry name" value="CHYMOTRYPSIN"/>
</dbReference>
<dbReference type="InterPro" id="IPR001314">
    <property type="entry name" value="Peptidase_S1A"/>
</dbReference>
<dbReference type="GO" id="GO:0006508">
    <property type="term" value="P:proteolysis"/>
    <property type="evidence" value="ECO:0007669"/>
    <property type="project" value="UniProtKB-KW"/>
</dbReference>
<gene>
    <name evidence="6" type="ORF">DSTB1V02_LOCUS7616</name>
</gene>
<proteinExistence type="inferred from homology"/>
<reference evidence="6" key="1">
    <citation type="submission" date="2020-11" db="EMBL/GenBank/DDBJ databases">
        <authorList>
            <person name="Tran Van P."/>
        </authorList>
    </citation>
    <scope>NUCLEOTIDE SEQUENCE</scope>
</reference>
<sequence>MECEAIPAAFSTDSRGGGGRDSPAPWMQSIDKSPGRRAETLGMPVQAEIVLLLGKRVRHVCGGTLIGDRHVLTAGHCLNSYPRSLYAVFLGNLHRIVSFLKFLPRDVMAWRSIAVVSLQNSSEDGDFYARVEKKHVHPDSKLGTSTQLPFNDIAVLKLDRKVPLGDSISPACLPRPDDRLAEGDTVTASGFGFIEELHPSKNNTRPGKFGNRLEAMPERLQIGELKIVSPSSCAAFHASRDQILYSQYLCAESASENGTAICNGDSGGPLTSVFRDGRTSDHLSIENVSQRPYYWDVDLFRSSLRVRSGELVLTSDGVPERREIRFYGRQ</sequence>